<protein>
    <submittedName>
        <fullName evidence="2">Uncharacterized protein</fullName>
    </submittedName>
</protein>
<keyword evidence="3" id="KW-1185">Reference proteome</keyword>
<dbReference type="PaxDb" id="4081-Solyc00g120120.1.1"/>
<feature type="region of interest" description="Disordered" evidence="1">
    <location>
        <begin position="9"/>
        <end position="73"/>
    </location>
</feature>
<reference evidence="2" key="2">
    <citation type="submission" date="2019-04" db="UniProtKB">
        <authorList>
            <consortium name="EnsemblPlants"/>
        </authorList>
    </citation>
    <scope>IDENTIFICATION</scope>
    <source>
        <strain evidence="2">cv. Heinz 1706</strain>
    </source>
</reference>
<dbReference type="EnsemblPlants" id="Solyc00g120120.1.1">
    <property type="protein sequence ID" value="Solyc00g120120.1.1"/>
    <property type="gene ID" value="Solyc00g120120.1"/>
</dbReference>
<reference evidence="2" key="1">
    <citation type="journal article" date="2012" name="Nature">
        <title>The tomato genome sequence provides insights into fleshy fruit evolution.</title>
        <authorList>
            <consortium name="Tomato Genome Consortium"/>
        </authorList>
    </citation>
    <scope>NUCLEOTIDE SEQUENCE [LARGE SCALE GENOMIC DNA]</scope>
    <source>
        <strain evidence="2">cv. Heinz 1706</strain>
    </source>
</reference>
<dbReference type="InParanoid" id="A0A494G9V9"/>
<evidence type="ECO:0000313" key="3">
    <source>
        <dbReference type="Proteomes" id="UP000004994"/>
    </source>
</evidence>
<evidence type="ECO:0000256" key="1">
    <source>
        <dbReference type="SAM" id="MobiDB-lite"/>
    </source>
</evidence>
<accession>A0A494G9V9</accession>
<feature type="compositionally biased region" description="Basic and acidic residues" evidence="1">
    <location>
        <begin position="56"/>
        <end position="70"/>
    </location>
</feature>
<organism evidence="2">
    <name type="scientific">Solanum lycopersicum</name>
    <name type="common">Tomato</name>
    <name type="synonym">Lycopersicon esculentum</name>
    <dbReference type="NCBI Taxonomy" id="4081"/>
    <lineage>
        <taxon>Eukaryota</taxon>
        <taxon>Viridiplantae</taxon>
        <taxon>Streptophyta</taxon>
        <taxon>Embryophyta</taxon>
        <taxon>Tracheophyta</taxon>
        <taxon>Spermatophyta</taxon>
        <taxon>Magnoliopsida</taxon>
        <taxon>eudicotyledons</taxon>
        <taxon>Gunneridae</taxon>
        <taxon>Pentapetalae</taxon>
        <taxon>asterids</taxon>
        <taxon>lamiids</taxon>
        <taxon>Solanales</taxon>
        <taxon>Solanaceae</taxon>
        <taxon>Solanoideae</taxon>
        <taxon>Solaneae</taxon>
        <taxon>Solanum</taxon>
        <taxon>Solanum subgen. Lycopersicon</taxon>
    </lineage>
</organism>
<dbReference type="Gramene" id="Solyc00g120120.1.1">
    <property type="protein sequence ID" value="Solyc00g120120.1.1"/>
    <property type="gene ID" value="Solyc00g120120.1"/>
</dbReference>
<evidence type="ECO:0000313" key="2">
    <source>
        <dbReference type="EnsemblPlants" id="Solyc00g120120.1.1"/>
    </source>
</evidence>
<sequence length="108" mass="11725">MGWVQLFGVGRGGAWRGTAPPLGDSSVRRAAPPLSVSEKAPAGSTGWQRATAGRPQRAEPRQMTWRDRSPQVRSSVRAARAALWHLGRAPPPPSETERRTPSHRTVVV</sequence>
<feature type="region of interest" description="Disordered" evidence="1">
    <location>
        <begin position="85"/>
        <end position="108"/>
    </location>
</feature>
<name>A0A494G9V9_SOLLC</name>
<dbReference type="Proteomes" id="UP000004994">
    <property type="component" value="Unassembled WGS sequence"/>
</dbReference>
<dbReference type="AlphaFoldDB" id="A0A494G9V9"/>
<proteinExistence type="predicted"/>